<name>A0A381Z8I4_9ZZZZ</name>
<evidence type="ECO:0000313" key="7">
    <source>
        <dbReference type="EMBL" id="SVA85605.1"/>
    </source>
</evidence>
<feature type="non-terminal residue" evidence="7">
    <location>
        <position position="1"/>
    </location>
</feature>
<dbReference type="InterPro" id="IPR036942">
    <property type="entry name" value="Beta-barrel_TonB_sf"/>
</dbReference>
<protein>
    <submittedName>
        <fullName evidence="7">Uncharacterized protein</fullName>
    </submittedName>
</protein>
<keyword evidence="5" id="KW-0472">Membrane</keyword>
<dbReference type="PANTHER" id="PTHR30069:SF29">
    <property type="entry name" value="HEMOGLOBIN AND HEMOGLOBIN-HAPTOGLOBIN-BINDING PROTEIN 1-RELATED"/>
    <property type="match status" value="1"/>
</dbReference>
<accession>A0A381Z8I4</accession>
<dbReference type="InterPro" id="IPR039426">
    <property type="entry name" value="TonB-dep_rcpt-like"/>
</dbReference>
<evidence type="ECO:0000256" key="5">
    <source>
        <dbReference type="ARBA" id="ARBA00023136"/>
    </source>
</evidence>
<evidence type="ECO:0000256" key="6">
    <source>
        <dbReference type="ARBA" id="ARBA00023237"/>
    </source>
</evidence>
<dbReference type="EMBL" id="UINC01020372">
    <property type="protein sequence ID" value="SVA85605.1"/>
    <property type="molecule type" value="Genomic_DNA"/>
</dbReference>
<dbReference type="GO" id="GO:0009279">
    <property type="term" value="C:cell outer membrane"/>
    <property type="evidence" value="ECO:0007669"/>
    <property type="project" value="UniProtKB-SubCell"/>
</dbReference>
<evidence type="ECO:0000256" key="1">
    <source>
        <dbReference type="ARBA" id="ARBA00004571"/>
    </source>
</evidence>
<gene>
    <name evidence="7" type="ORF">METZ01_LOCUS138459</name>
</gene>
<dbReference type="SUPFAM" id="SSF56935">
    <property type="entry name" value="Porins"/>
    <property type="match status" value="1"/>
</dbReference>
<dbReference type="Gene3D" id="2.40.170.20">
    <property type="entry name" value="TonB-dependent receptor, beta-barrel domain"/>
    <property type="match status" value="1"/>
</dbReference>
<comment type="subcellular location">
    <subcellularLocation>
        <location evidence="1">Cell outer membrane</location>
        <topology evidence="1">Multi-pass membrane protein</topology>
    </subcellularLocation>
</comment>
<organism evidence="7">
    <name type="scientific">marine metagenome</name>
    <dbReference type="NCBI Taxonomy" id="408172"/>
    <lineage>
        <taxon>unclassified sequences</taxon>
        <taxon>metagenomes</taxon>
        <taxon>ecological metagenomes</taxon>
    </lineage>
</organism>
<keyword evidence="2" id="KW-0813">Transport</keyword>
<evidence type="ECO:0000256" key="4">
    <source>
        <dbReference type="ARBA" id="ARBA00022729"/>
    </source>
</evidence>
<dbReference type="PANTHER" id="PTHR30069">
    <property type="entry name" value="TONB-DEPENDENT OUTER MEMBRANE RECEPTOR"/>
    <property type="match status" value="1"/>
</dbReference>
<evidence type="ECO:0000256" key="2">
    <source>
        <dbReference type="ARBA" id="ARBA00022448"/>
    </source>
</evidence>
<evidence type="ECO:0000256" key="3">
    <source>
        <dbReference type="ARBA" id="ARBA00022692"/>
    </source>
</evidence>
<dbReference type="AlphaFoldDB" id="A0A381Z8I4"/>
<proteinExistence type="predicted"/>
<dbReference type="GO" id="GO:0015344">
    <property type="term" value="F:siderophore uptake transmembrane transporter activity"/>
    <property type="evidence" value="ECO:0007669"/>
    <property type="project" value="TreeGrafter"/>
</dbReference>
<sequence>DLEPQTTISYELGLQHELGNNHKMELTGYFRDVRDWVSTGVPIDLGGGAAYYTFVNKDYSNVRGILAALDRKYSGLFSWHIDYTFQIVEGSNSSPEEEFGAQLSNSEPARSIIPLDWDQRHSLNASVFMGNQNGGFNIIMQYGSGYPYTPYFSNSSQNVSMFSKGNSMRKMSTLNVDMKIFRNFTIFGLDGRILLNIYNVFDRRNENIVWGDTGRSGQTSEEGNAQLIEAAYPEALRPNLISDYYNHPEWFSEPRQIQLGLEFSW</sequence>
<keyword evidence="3" id="KW-0812">Transmembrane</keyword>
<keyword evidence="4" id="KW-0732">Signal</keyword>
<dbReference type="GO" id="GO:0044718">
    <property type="term" value="P:siderophore transmembrane transport"/>
    <property type="evidence" value="ECO:0007669"/>
    <property type="project" value="TreeGrafter"/>
</dbReference>
<reference evidence="7" key="1">
    <citation type="submission" date="2018-05" db="EMBL/GenBank/DDBJ databases">
        <authorList>
            <person name="Lanie J.A."/>
            <person name="Ng W.-L."/>
            <person name="Kazmierczak K.M."/>
            <person name="Andrzejewski T.M."/>
            <person name="Davidsen T.M."/>
            <person name="Wayne K.J."/>
            <person name="Tettelin H."/>
            <person name="Glass J.I."/>
            <person name="Rusch D."/>
            <person name="Podicherti R."/>
            <person name="Tsui H.-C.T."/>
            <person name="Winkler M.E."/>
        </authorList>
    </citation>
    <scope>NUCLEOTIDE SEQUENCE</scope>
</reference>
<keyword evidence="6" id="KW-0998">Cell outer membrane</keyword>